<dbReference type="AlphaFoldDB" id="A0A5C6SAC9"/>
<keyword evidence="2" id="KW-1003">Cell membrane</keyword>
<dbReference type="PANTHER" id="PTHR42770">
    <property type="entry name" value="AMINO ACID TRANSPORTER-RELATED"/>
    <property type="match status" value="1"/>
</dbReference>
<evidence type="ECO:0000313" key="8">
    <source>
        <dbReference type="Proteomes" id="UP000321562"/>
    </source>
</evidence>
<evidence type="ECO:0000256" key="6">
    <source>
        <dbReference type="SAM" id="Phobius"/>
    </source>
</evidence>
<feature type="transmembrane region" description="Helical" evidence="6">
    <location>
        <begin position="134"/>
        <end position="154"/>
    </location>
</feature>
<dbReference type="GO" id="GO:0022857">
    <property type="term" value="F:transmembrane transporter activity"/>
    <property type="evidence" value="ECO:0007669"/>
    <property type="project" value="InterPro"/>
</dbReference>
<feature type="transmembrane region" description="Helical" evidence="6">
    <location>
        <begin position="287"/>
        <end position="312"/>
    </location>
</feature>
<feature type="transmembrane region" description="Helical" evidence="6">
    <location>
        <begin position="42"/>
        <end position="68"/>
    </location>
</feature>
<organism evidence="7 8">
    <name type="scientific">Paracoccus aurantiacus</name>
    <dbReference type="NCBI Taxonomy" id="2599412"/>
    <lineage>
        <taxon>Bacteria</taxon>
        <taxon>Pseudomonadati</taxon>
        <taxon>Pseudomonadota</taxon>
        <taxon>Alphaproteobacteria</taxon>
        <taxon>Rhodobacterales</taxon>
        <taxon>Paracoccaceae</taxon>
        <taxon>Paracoccus</taxon>
    </lineage>
</organism>
<feature type="transmembrane region" description="Helical" evidence="6">
    <location>
        <begin position="198"/>
        <end position="216"/>
    </location>
</feature>
<feature type="transmembrane region" description="Helical" evidence="6">
    <location>
        <begin position="427"/>
        <end position="445"/>
    </location>
</feature>
<dbReference type="PANTHER" id="PTHR42770:SF7">
    <property type="entry name" value="MEMBRANE PROTEIN"/>
    <property type="match status" value="1"/>
</dbReference>
<keyword evidence="4 6" id="KW-1133">Transmembrane helix</keyword>
<dbReference type="InterPro" id="IPR002293">
    <property type="entry name" value="AA/rel_permease1"/>
</dbReference>
<name>A0A5C6SAC9_9RHOB</name>
<feature type="transmembrane region" description="Helical" evidence="6">
    <location>
        <begin position="236"/>
        <end position="259"/>
    </location>
</feature>
<keyword evidence="5 6" id="KW-0472">Membrane</keyword>
<dbReference type="OrthoDB" id="9762947at2"/>
<protein>
    <submittedName>
        <fullName evidence="7">Amino acid permease</fullName>
    </submittedName>
</protein>
<proteinExistence type="predicted"/>
<keyword evidence="3 6" id="KW-0812">Transmembrane</keyword>
<feature type="transmembrane region" description="Helical" evidence="6">
    <location>
        <begin position="393"/>
        <end position="415"/>
    </location>
</feature>
<dbReference type="Gene3D" id="1.20.1740.10">
    <property type="entry name" value="Amino acid/polyamine transporter I"/>
    <property type="match status" value="1"/>
</dbReference>
<sequence length="475" mass="50312">MADKNFDRVLDSKEVLALAFGAMIGWGWVVLAGDWVNSAGSLGAMAAFAIGGFAVVLIGLTYAELAAAMPLTGGEHVYSHRAFGMTGSFICTWAIILGYISVVAFEAVALPTVIEELFPGYKRGLMWSVAGWDVYFTWAAVGVAGAVVMTWVNITGIKSSALLQKVVTLLILVVGIMLVTGSFFSGESAHMEPLFADGYKGILAVLIMTPFMFVGFDVIPQAAEEINLPYKQIGRILIISVLMAVAWYMGIVLAVSLALSAEESSAANLPTVDAMSAAFGSPWAGKLLILAGIGGIITSWNAFLIGGSRAIYAMAHAKMLPPFLAKLHPRYKTPVNAILMVGALSIIAPLFGRQALVWLVDAGGLGIVVAYAAVAGAFLVLRHREPDMPRPFRVANGSLVGWGALILALGIIVLYMPGSPAALVWPYEWAIVGGWSILGLCFYLWSRIRHPGASDAMIAAEIATGHTDTAEMPAE</sequence>
<evidence type="ECO:0000313" key="7">
    <source>
        <dbReference type="EMBL" id="TXB70545.1"/>
    </source>
</evidence>
<dbReference type="GO" id="GO:0005886">
    <property type="term" value="C:plasma membrane"/>
    <property type="evidence" value="ECO:0007669"/>
    <property type="project" value="UniProtKB-SubCell"/>
</dbReference>
<accession>A0A5C6SAC9</accession>
<evidence type="ECO:0000256" key="5">
    <source>
        <dbReference type="ARBA" id="ARBA00023136"/>
    </source>
</evidence>
<feature type="transmembrane region" description="Helical" evidence="6">
    <location>
        <begin position="89"/>
        <end position="114"/>
    </location>
</feature>
<dbReference type="PIRSF" id="PIRSF006060">
    <property type="entry name" value="AA_transporter"/>
    <property type="match status" value="1"/>
</dbReference>
<comment type="caution">
    <text evidence="7">The sequence shown here is derived from an EMBL/GenBank/DDBJ whole genome shotgun (WGS) entry which is preliminary data.</text>
</comment>
<feature type="transmembrane region" description="Helical" evidence="6">
    <location>
        <begin position="166"/>
        <end position="186"/>
    </location>
</feature>
<evidence type="ECO:0000256" key="1">
    <source>
        <dbReference type="ARBA" id="ARBA00004651"/>
    </source>
</evidence>
<dbReference type="Proteomes" id="UP000321562">
    <property type="component" value="Unassembled WGS sequence"/>
</dbReference>
<evidence type="ECO:0000256" key="2">
    <source>
        <dbReference type="ARBA" id="ARBA00022475"/>
    </source>
</evidence>
<reference evidence="7 8" key="1">
    <citation type="submission" date="2019-08" db="EMBL/GenBank/DDBJ databases">
        <authorList>
            <person name="Ye J."/>
        </authorList>
    </citation>
    <scope>NUCLEOTIDE SEQUENCE [LARGE SCALE GENOMIC DNA]</scope>
    <source>
        <strain evidence="7 8">TK008</strain>
    </source>
</reference>
<gene>
    <name evidence="7" type="ORF">FQV27_01335</name>
</gene>
<dbReference type="RefSeq" id="WP_147096010.1">
    <property type="nucleotide sequence ID" value="NZ_JBHUFH010000002.1"/>
</dbReference>
<dbReference type="EMBL" id="VOPL01000001">
    <property type="protein sequence ID" value="TXB70545.1"/>
    <property type="molecule type" value="Genomic_DNA"/>
</dbReference>
<feature type="transmembrane region" description="Helical" evidence="6">
    <location>
        <begin position="357"/>
        <end position="381"/>
    </location>
</feature>
<feature type="transmembrane region" description="Helical" evidence="6">
    <location>
        <begin position="333"/>
        <end position="351"/>
    </location>
</feature>
<dbReference type="InterPro" id="IPR050367">
    <property type="entry name" value="APC_superfamily"/>
</dbReference>
<evidence type="ECO:0000256" key="3">
    <source>
        <dbReference type="ARBA" id="ARBA00022692"/>
    </source>
</evidence>
<dbReference type="Pfam" id="PF13520">
    <property type="entry name" value="AA_permease_2"/>
    <property type="match status" value="1"/>
</dbReference>
<comment type="subcellular location">
    <subcellularLocation>
        <location evidence="1">Cell membrane</location>
        <topology evidence="1">Multi-pass membrane protein</topology>
    </subcellularLocation>
</comment>
<evidence type="ECO:0000256" key="4">
    <source>
        <dbReference type="ARBA" id="ARBA00022989"/>
    </source>
</evidence>
<keyword evidence="8" id="KW-1185">Reference proteome</keyword>
<feature type="transmembrane region" description="Helical" evidence="6">
    <location>
        <begin position="15"/>
        <end position="36"/>
    </location>
</feature>